<sequence>MDSNPSQPPVSTTMDPGMHKEDQQATGGPTSLGVTSEARANPQLSSSMSAFNLNEPIYSASFIIHSESASGNDASAVSTAKVDPRNYAPSDFVPQQQGINEGTKNTSYDHLFAGAGPHVLAEQIKSVSEGLDTVLTQSLIGKGASSVARQVEEEEASRTIKLEDLAKLSDAEEDDGIHATKNVKTKETLVPKSSSPKSSLIQELTNQLNELLVKSLKTKFSNILSAYDFSSSLPTELKNLPSKFNKLTEEVKELKNQVHNLEIDLPGDLKEILTKLEDFTKTVTSLTSQVAELKTLQWELPQEFLSLPGQVASVQAKLKTLDALPGLLSHVTKALNKFAQEDKGKKALSSEEAEKESIESGFDDETTHMPGSMVESSKQKELKKFDFVTESGEHVHLTKEHISAQKKIEEEVKAKAARRKASVVEVPSASALQVLRRLGSIFTSMYAAVHKLKDSWLELQFSLADNSKLKRVFHF</sequence>
<dbReference type="EMBL" id="BQNB010009220">
    <property type="protein sequence ID" value="GJS60436.1"/>
    <property type="molecule type" value="Genomic_DNA"/>
</dbReference>
<evidence type="ECO:0000313" key="3">
    <source>
        <dbReference type="EMBL" id="GJS60436.1"/>
    </source>
</evidence>
<feature type="region of interest" description="Disordered" evidence="2">
    <location>
        <begin position="342"/>
        <end position="378"/>
    </location>
</feature>
<evidence type="ECO:0000313" key="4">
    <source>
        <dbReference type="Proteomes" id="UP001151760"/>
    </source>
</evidence>
<keyword evidence="4" id="KW-1185">Reference proteome</keyword>
<feature type="coiled-coil region" evidence="1">
    <location>
        <begin position="237"/>
        <end position="264"/>
    </location>
</feature>
<feature type="region of interest" description="Disordered" evidence="2">
    <location>
        <begin position="1"/>
        <end position="41"/>
    </location>
</feature>
<dbReference type="Gene3D" id="1.20.5.170">
    <property type="match status" value="1"/>
</dbReference>
<name>A0ABQ4X6H3_9ASTR</name>
<comment type="caution">
    <text evidence="3">The sequence shown here is derived from an EMBL/GenBank/DDBJ whole genome shotgun (WGS) entry which is preliminary data.</text>
</comment>
<evidence type="ECO:0000256" key="1">
    <source>
        <dbReference type="SAM" id="Coils"/>
    </source>
</evidence>
<feature type="compositionally biased region" description="Polar residues" evidence="2">
    <location>
        <begin position="1"/>
        <end position="14"/>
    </location>
</feature>
<accession>A0ABQ4X6H3</accession>
<reference evidence="3" key="2">
    <citation type="submission" date="2022-01" db="EMBL/GenBank/DDBJ databases">
        <authorList>
            <person name="Yamashiro T."/>
            <person name="Shiraishi A."/>
            <person name="Satake H."/>
            <person name="Nakayama K."/>
        </authorList>
    </citation>
    <scope>NUCLEOTIDE SEQUENCE</scope>
</reference>
<evidence type="ECO:0000256" key="2">
    <source>
        <dbReference type="SAM" id="MobiDB-lite"/>
    </source>
</evidence>
<protein>
    <submittedName>
        <fullName evidence="3">Uncharacterized protein</fullName>
    </submittedName>
</protein>
<feature type="compositionally biased region" description="Polar residues" evidence="2">
    <location>
        <begin position="24"/>
        <end position="34"/>
    </location>
</feature>
<reference evidence="3" key="1">
    <citation type="journal article" date="2022" name="Int. J. Mol. Sci.">
        <title>Draft Genome of Tanacetum Coccineum: Genomic Comparison of Closely Related Tanacetum-Family Plants.</title>
        <authorList>
            <person name="Yamashiro T."/>
            <person name="Shiraishi A."/>
            <person name="Nakayama K."/>
            <person name="Satake H."/>
        </authorList>
    </citation>
    <scope>NUCLEOTIDE SEQUENCE</scope>
</reference>
<organism evidence="3 4">
    <name type="scientific">Tanacetum coccineum</name>
    <dbReference type="NCBI Taxonomy" id="301880"/>
    <lineage>
        <taxon>Eukaryota</taxon>
        <taxon>Viridiplantae</taxon>
        <taxon>Streptophyta</taxon>
        <taxon>Embryophyta</taxon>
        <taxon>Tracheophyta</taxon>
        <taxon>Spermatophyta</taxon>
        <taxon>Magnoliopsida</taxon>
        <taxon>eudicotyledons</taxon>
        <taxon>Gunneridae</taxon>
        <taxon>Pentapetalae</taxon>
        <taxon>asterids</taxon>
        <taxon>campanulids</taxon>
        <taxon>Asterales</taxon>
        <taxon>Asteraceae</taxon>
        <taxon>Asteroideae</taxon>
        <taxon>Anthemideae</taxon>
        <taxon>Anthemidinae</taxon>
        <taxon>Tanacetum</taxon>
    </lineage>
</organism>
<keyword evidence="1" id="KW-0175">Coiled coil</keyword>
<dbReference type="Proteomes" id="UP001151760">
    <property type="component" value="Unassembled WGS sequence"/>
</dbReference>
<proteinExistence type="predicted"/>
<gene>
    <name evidence="3" type="ORF">Tco_0655220</name>
</gene>